<proteinExistence type="predicted"/>
<dbReference type="InterPro" id="IPR021416">
    <property type="entry name" value="DUF3048_N"/>
</dbReference>
<evidence type="ECO:0000259" key="4">
    <source>
        <dbReference type="Pfam" id="PF17479"/>
    </source>
</evidence>
<evidence type="ECO:0000256" key="2">
    <source>
        <dbReference type="SAM" id="SignalP"/>
    </source>
</evidence>
<feature type="domain" description="DUF3048" evidence="3">
    <location>
        <begin position="72"/>
        <end position="195"/>
    </location>
</feature>
<protein>
    <submittedName>
        <fullName evidence="5">DUF3048 domain-containing protein</fullName>
    </submittedName>
</protein>
<evidence type="ECO:0000313" key="5">
    <source>
        <dbReference type="EMBL" id="NBJ94731.1"/>
    </source>
</evidence>
<reference evidence="5" key="1">
    <citation type="submission" date="2018-09" db="EMBL/GenBank/DDBJ databases">
        <title>Murine metabolic-syndrome-specific gut microbial biobank.</title>
        <authorList>
            <person name="Liu C."/>
        </authorList>
    </citation>
    <scope>NUCLEOTIDE SEQUENCE</scope>
    <source>
        <strain evidence="5">D42-62</strain>
    </source>
</reference>
<name>A0A9X5BJ62_9FIRM</name>
<keyword evidence="2" id="KW-0732">Signal</keyword>
<organism evidence="5 6">
    <name type="scientific">Parablautia muri</name>
    <dbReference type="NCBI Taxonomy" id="2320879"/>
    <lineage>
        <taxon>Bacteria</taxon>
        <taxon>Bacillati</taxon>
        <taxon>Bacillota</taxon>
        <taxon>Clostridia</taxon>
        <taxon>Lachnospirales</taxon>
        <taxon>Lachnospiraceae</taxon>
        <taxon>Parablautia</taxon>
    </lineage>
</organism>
<dbReference type="OrthoDB" id="9779102at2"/>
<feature type="domain" description="DUF3048" evidence="4">
    <location>
        <begin position="271"/>
        <end position="375"/>
    </location>
</feature>
<feature type="chain" id="PRO_5040778828" evidence="2">
    <location>
        <begin position="21"/>
        <end position="389"/>
    </location>
</feature>
<evidence type="ECO:0000256" key="1">
    <source>
        <dbReference type="SAM" id="MobiDB-lite"/>
    </source>
</evidence>
<dbReference type="EMBL" id="QZDT01000048">
    <property type="protein sequence ID" value="NBJ94731.1"/>
    <property type="molecule type" value="Genomic_DNA"/>
</dbReference>
<feature type="signal peptide" evidence="2">
    <location>
        <begin position="1"/>
        <end position="20"/>
    </location>
</feature>
<dbReference type="RefSeq" id="WP_160561740.1">
    <property type="nucleotide sequence ID" value="NZ_QZDT01000048.1"/>
</dbReference>
<dbReference type="Gene3D" id="3.50.90.10">
    <property type="entry name" value="YerB-like"/>
    <property type="match status" value="1"/>
</dbReference>
<evidence type="ECO:0000259" key="3">
    <source>
        <dbReference type="Pfam" id="PF11258"/>
    </source>
</evidence>
<comment type="caution">
    <text evidence="5">The sequence shown here is derived from an EMBL/GenBank/DDBJ whole genome shotgun (WGS) entry which is preliminary data.</text>
</comment>
<accession>A0A9X5BJ62</accession>
<dbReference type="Pfam" id="PF17479">
    <property type="entry name" value="DUF3048_C"/>
    <property type="match status" value="1"/>
</dbReference>
<feature type="region of interest" description="Disordered" evidence="1">
    <location>
        <begin position="27"/>
        <end position="58"/>
    </location>
</feature>
<dbReference type="Proteomes" id="UP001154420">
    <property type="component" value="Unassembled WGS sequence"/>
</dbReference>
<keyword evidence="6" id="KW-1185">Reference proteome</keyword>
<evidence type="ECO:0000313" key="6">
    <source>
        <dbReference type="Proteomes" id="UP001154420"/>
    </source>
</evidence>
<dbReference type="InterPro" id="IPR035328">
    <property type="entry name" value="DUF3048_C"/>
</dbReference>
<gene>
    <name evidence="5" type="ORF">D5281_19660</name>
</gene>
<dbReference type="SUPFAM" id="SSF159774">
    <property type="entry name" value="YerB-like"/>
    <property type="match status" value="1"/>
</dbReference>
<dbReference type="Pfam" id="PF11258">
    <property type="entry name" value="DUF3048"/>
    <property type="match status" value="1"/>
</dbReference>
<dbReference type="PROSITE" id="PS51257">
    <property type="entry name" value="PROKAR_LIPOPROTEIN"/>
    <property type="match status" value="1"/>
</dbReference>
<dbReference type="InterPro" id="IPR023158">
    <property type="entry name" value="YerB-like_sf"/>
</dbReference>
<dbReference type="AlphaFoldDB" id="A0A9X5BJ62"/>
<sequence length="389" mass="44093">MRKKILRLLATGLLAGIMLAGCGKKNEGEVNPAPSAEEIPQETPANTLEPTPEGFPTVSEREMVDGKMQSYLTGEWKDEKIVNRRPIAVMIPNNSPAMPQYGISKASIIYEAPVEGRITRLMAVFEDFDDLQRIGPVRSSRDYFVYVAMGYEALYCNWGLARPYVEELINRDTVQNISAAVEGIYNPAHEAFDRVSRPGYATEFTGYLFIDGLLEAAERLNYDWEYDNDYVPPFTFAADGVRAEDNYKEADDATMIYPGGHEGNKGGYGAYNPYFEYNNEDKLYYRFQNGEEQIDEMDDSQLAVSNVVFQYCHGEVRDDHDYLAFAVHGEGDAIVFTGGKAIKGTWERYDGDTTPAKFYDKDGEEIIFNTGKTWICNIWEEYGEFVEYE</sequence>